<dbReference type="Pfam" id="PF01368">
    <property type="entry name" value="DHH"/>
    <property type="match status" value="1"/>
</dbReference>
<reference evidence="2" key="1">
    <citation type="journal article" date="2014" name="Front. Microbiol.">
        <title>High frequency of phylogenetically diverse reductive dehalogenase-homologous genes in deep subseafloor sedimentary metagenomes.</title>
        <authorList>
            <person name="Kawai M."/>
            <person name="Futagami T."/>
            <person name="Toyoda A."/>
            <person name="Takaki Y."/>
            <person name="Nishi S."/>
            <person name="Hori S."/>
            <person name="Arai W."/>
            <person name="Tsubouchi T."/>
            <person name="Morono Y."/>
            <person name="Uchiyama I."/>
            <person name="Ito T."/>
            <person name="Fujiyama A."/>
            <person name="Inagaki F."/>
            <person name="Takami H."/>
        </authorList>
    </citation>
    <scope>NUCLEOTIDE SEQUENCE</scope>
    <source>
        <strain evidence="2">Expedition CK06-06</strain>
    </source>
</reference>
<dbReference type="AlphaFoldDB" id="X0SVI2"/>
<evidence type="ECO:0000313" key="2">
    <source>
        <dbReference type="EMBL" id="GAF79937.1"/>
    </source>
</evidence>
<gene>
    <name evidence="2" type="ORF">S01H1_03757</name>
</gene>
<name>X0SVI2_9ZZZZ</name>
<protein>
    <recommendedName>
        <fullName evidence="1">DDH domain-containing protein</fullName>
    </recommendedName>
</protein>
<dbReference type="PANTHER" id="PTHR30255">
    <property type="entry name" value="SINGLE-STRANDED-DNA-SPECIFIC EXONUCLEASE RECJ"/>
    <property type="match status" value="1"/>
</dbReference>
<proteinExistence type="predicted"/>
<dbReference type="GO" id="GO:0004527">
    <property type="term" value="F:exonuclease activity"/>
    <property type="evidence" value="ECO:0007669"/>
    <property type="project" value="UniProtKB-KW"/>
</dbReference>
<feature type="domain" description="DDH" evidence="1">
    <location>
        <begin position="37"/>
        <end position="128"/>
    </location>
</feature>
<dbReference type="InterPro" id="IPR038763">
    <property type="entry name" value="DHH_sf"/>
</dbReference>
<dbReference type="InterPro" id="IPR051673">
    <property type="entry name" value="SSDNA_exonuclease_RecJ"/>
</dbReference>
<dbReference type="InterPro" id="IPR001667">
    <property type="entry name" value="DDH_dom"/>
</dbReference>
<evidence type="ECO:0000259" key="1">
    <source>
        <dbReference type="Pfam" id="PF01368"/>
    </source>
</evidence>
<dbReference type="PANTHER" id="PTHR30255:SF2">
    <property type="entry name" value="SINGLE-STRANDED-DNA-SPECIFIC EXONUCLEASE RECJ"/>
    <property type="match status" value="1"/>
</dbReference>
<dbReference type="Gene3D" id="3.90.1640.30">
    <property type="match status" value="1"/>
</dbReference>
<organism evidence="2">
    <name type="scientific">marine sediment metagenome</name>
    <dbReference type="NCBI Taxonomy" id="412755"/>
    <lineage>
        <taxon>unclassified sequences</taxon>
        <taxon>metagenomes</taxon>
        <taxon>ecological metagenomes</taxon>
    </lineage>
</organism>
<dbReference type="EMBL" id="BARS01002024">
    <property type="protein sequence ID" value="GAF79937.1"/>
    <property type="molecule type" value="Genomic_DNA"/>
</dbReference>
<accession>X0SVI2</accession>
<dbReference type="SUPFAM" id="SSF64182">
    <property type="entry name" value="DHH phosphoesterases"/>
    <property type="match status" value="1"/>
</dbReference>
<feature type="non-terminal residue" evidence="2">
    <location>
        <position position="132"/>
    </location>
</feature>
<sequence length="132" mass="14279">MESFIAADERLSGNPFLLPDMQLAVARIYRALLSGENIAIYGDFDADGITATALLVQGLTSLGGKVIPYIPHRLTEGYGLKITALENLHRQGISLVITVDCGITALTQVKKAKRMGLDIIITDHHTPLPEIP</sequence>
<comment type="caution">
    <text evidence="2">The sequence shown here is derived from an EMBL/GenBank/DDBJ whole genome shotgun (WGS) entry which is preliminary data.</text>
</comment>